<dbReference type="InterPro" id="IPR036709">
    <property type="entry name" value="Autotransporte_beta_dom_sf"/>
</dbReference>
<keyword evidence="4" id="KW-1185">Reference proteome</keyword>
<feature type="domain" description="Outer membrane protein beta-barrel" evidence="2">
    <location>
        <begin position="14"/>
        <end position="225"/>
    </location>
</feature>
<name>A0ABY1SEW7_9FLAO</name>
<evidence type="ECO:0000259" key="2">
    <source>
        <dbReference type="Pfam" id="PF13505"/>
    </source>
</evidence>
<keyword evidence="1" id="KW-0732">Signal</keyword>
<evidence type="ECO:0000313" key="4">
    <source>
        <dbReference type="Proteomes" id="UP000198337"/>
    </source>
</evidence>
<protein>
    <submittedName>
        <fullName evidence="3">Outer membrane protein beta-barrel domain-containing protein</fullName>
    </submittedName>
</protein>
<proteinExistence type="predicted"/>
<dbReference type="Proteomes" id="UP000198337">
    <property type="component" value="Unassembled WGS sequence"/>
</dbReference>
<dbReference type="EMBL" id="FZNV01000002">
    <property type="protein sequence ID" value="SNR39481.1"/>
    <property type="molecule type" value="Genomic_DNA"/>
</dbReference>
<accession>A0ABY1SEW7</accession>
<gene>
    <name evidence="3" type="ORF">SAMN04488009_1345</name>
</gene>
<dbReference type="Gene3D" id="2.40.128.130">
    <property type="entry name" value="Autotransporter beta-domain"/>
    <property type="match status" value="1"/>
</dbReference>
<dbReference type="InterPro" id="IPR027385">
    <property type="entry name" value="Beta-barrel_OMP"/>
</dbReference>
<sequence length="232" mass="25833">MKKYIFIIVFHITTTAVFAQESNYYLGISYGKSFPLVDFKDDASNNSNAGFAESGYKLDLYAGSALSEKLNLTLTFRYQNFDTDVTTLVKELETTNKAANFVSSSDVWKTYSFLTGIEYKINLGRKFSLYPRIGLGPMLVSNPQMSITATNENTNTEVNRSSETGLGLGYEFGIGLKRDLGNYFCLMPTFTFSGGFVTISDVDTTIDNGHITSNYKPKIITFNLGLSLAYKF</sequence>
<dbReference type="SUPFAM" id="SSF56925">
    <property type="entry name" value="OMPA-like"/>
    <property type="match status" value="1"/>
</dbReference>
<dbReference type="RefSeq" id="WP_089259850.1">
    <property type="nucleotide sequence ID" value="NZ_FZNV01000002.1"/>
</dbReference>
<evidence type="ECO:0000256" key="1">
    <source>
        <dbReference type="ARBA" id="ARBA00022729"/>
    </source>
</evidence>
<organism evidence="3 4">
    <name type="scientific">Maribacter sedimenticola</name>
    <dbReference type="NCBI Taxonomy" id="228956"/>
    <lineage>
        <taxon>Bacteria</taxon>
        <taxon>Pseudomonadati</taxon>
        <taxon>Bacteroidota</taxon>
        <taxon>Flavobacteriia</taxon>
        <taxon>Flavobacteriales</taxon>
        <taxon>Flavobacteriaceae</taxon>
        <taxon>Maribacter</taxon>
    </lineage>
</organism>
<evidence type="ECO:0000313" key="3">
    <source>
        <dbReference type="EMBL" id="SNR39481.1"/>
    </source>
</evidence>
<reference evidence="3 4" key="1">
    <citation type="submission" date="2017-06" db="EMBL/GenBank/DDBJ databases">
        <authorList>
            <person name="Varghese N."/>
            <person name="Submissions S."/>
        </authorList>
    </citation>
    <scope>NUCLEOTIDE SEQUENCE [LARGE SCALE GENOMIC DNA]</scope>
    <source>
        <strain evidence="3 4">DSM 19840</strain>
    </source>
</reference>
<dbReference type="InterPro" id="IPR011250">
    <property type="entry name" value="OMP/PagP_B-barrel"/>
</dbReference>
<comment type="caution">
    <text evidence="3">The sequence shown here is derived from an EMBL/GenBank/DDBJ whole genome shotgun (WGS) entry which is preliminary data.</text>
</comment>
<dbReference type="Pfam" id="PF13505">
    <property type="entry name" value="OMP_b-brl"/>
    <property type="match status" value="1"/>
</dbReference>